<gene>
    <name evidence="2" type="ORF">FA13DRAFT_1873197</name>
</gene>
<name>A0A4Y7T2I4_COPMI</name>
<evidence type="ECO:0000313" key="3">
    <source>
        <dbReference type="Proteomes" id="UP000298030"/>
    </source>
</evidence>
<keyword evidence="3" id="KW-1185">Reference proteome</keyword>
<protein>
    <recommendedName>
        <fullName evidence="1">CHAT domain-containing protein</fullName>
    </recommendedName>
</protein>
<dbReference type="Proteomes" id="UP000298030">
    <property type="component" value="Unassembled WGS sequence"/>
</dbReference>
<dbReference type="InterPro" id="IPR024983">
    <property type="entry name" value="CHAT_dom"/>
</dbReference>
<feature type="non-terminal residue" evidence="2">
    <location>
        <position position="1"/>
    </location>
</feature>
<dbReference type="Pfam" id="PF12770">
    <property type="entry name" value="CHAT"/>
    <property type="match status" value="1"/>
</dbReference>
<reference evidence="2 3" key="1">
    <citation type="journal article" date="2019" name="Nat. Ecol. Evol.">
        <title>Megaphylogeny resolves global patterns of mushroom evolution.</title>
        <authorList>
            <person name="Varga T."/>
            <person name="Krizsan K."/>
            <person name="Foldi C."/>
            <person name="Dima B."/>
            <person name="Sanchez-Garcia M."/>
            <person name="Sanchez-Ramirez S."/>
            <person name="Szollosi G.J."/>
            <person name="Szarkandi J.G."/>
            <person name="Papp V."/>
            <person name="Albert L."/>
            <person name="Andreopoulos W."/>
            <person name="Angelini C."/>
            <person name="Antonin V."/>
            <person name="Barry K.W."/>
            <person name="Bougher N.L."/>
            <person name="Buchanan P."/>
            <person name="Buyck B."/>
            <person name="Bense V."/>
            <person name="Catcheside P."/>
            <person name="Chovatia M."/>
            <person name="Cooper J."/>
            <person name="Damon W."/>
            <person name="Desjardin D."/>
            <person name="Finy P."/>
            <person name="Geml J."/>
            <person name="Haridas S."/>
            <person name="Hughes K."/>
            <person name="Justo A."/>
            <person name="Karasinski D."/>
            <person name="Kautmanova I."/>
            <person name="Kiss B."/>
            <person name="Kocsube S."/>
            <person name="Kotiranta H."/>
            <person name="LaButti K.M."/>
            <person name="Lechner B.E."/>
            <person name="Liimatainen K."/>
            <person name="Lipzen A."/>
            <person name="Lukacs Z."/>
            <person name="Mihaltcheva S."/>
            <person name="Morgado L.N."/>
            <person name="Niskanen T."/>
            <person name="Noordeloos M.E."/>
            <person name="Ohm R.A."/>
            <person name="Ortiz-Santana B."/>
            <person name="Ovrebo C."/>
            <person name="Racz N."/>
            <person name="Riley R."/>
            <person name="Savchenko A."/>
            <person name="Shiryaev A."/>
            <person name="Soop K."/>
            <person name="Spirin V."/>
            <person name="Szebenyi C."/>
            <person name="Tomsovsky M."/>
            <person name="Tulloss R.E."/>
            <person name="Uehling J."/>
            <person name="Grigoriev I.V."/>
            <person name="Vagvolgyi C."/>
            <person name="Papp T."/>
            <person name="Martin F.M."/>
            <person name="Miettinen O."/>
            <person name="Hibbett D.S."/>
            <person name="Nagy L.G."/>
        </authorList>
    </citation>
    <scope>NUCLEOTIDE SEQUENCE [LARGE SCALE GENOMIC DNA]</scope>
    <source>
        <strain evidence="2 3">FP101781</strain>
    </source>
</reference>
<comment type="caution">
    <text evidence="2">The sequence shown here is derived from an EMBL/GenBank/DDBJ whole genome shotgun (WGS) entry which is preliminary data.</text>
</comment>
<sequence length="168" mass="18071">HHSTRRRIIRLEGFGEDVGLRHILIYSNRHRSHLKGSTTHSAAGESAGGLLLVGQPDIPSLPPIKGVGEEVRLIESIAKGRKIPINVLERSAGAIDAVVAGLREYSCAHYACHATQDLAEPFSSGFSSTTGAWNCPLINPASNRRSSPILQLAIRVPVTKSCPRKPSI</sequence>
<accession>A0A4Y7T2I4</accession>
<dbReference type="STRING" id="71717.A0A4Y7T2I4"/>
<proteinExistence type="predicted"/>
<dbReference type="AlphaFoldDB" id="A0A4Y7T2I4"/>
<organism evidence="2 3">
    <name type="scientific">Coprinellus micaceus</name>
    <name type="common">Glistening ink-cap mushroom</name>
    <name type="synonym">Coprinus micaceus</name>
    <dbReference type="NCBI Taxonomy" id="71717"/>
    <lineage>
        <taxon>Eukaryota</taxon>
        <taxon>Fungi</taxon>
        <taxon>Dikarya</taxon>
        <taxon>Basidiomycota</taxon>
        <taxon>Agaricomycotina</taxon>
        <taxon>Agaricomycetes</taxon>
        <taxon>Agaricomycetidae</taxon>
        <taxon>Agaricales</taxon>
        <taxon>Agaricineae</taxon>
        <taxon>Psathyrellaceae</taxon>
        <taxon>Coprinellus</taxon>
    </lineage>
</organism>
<evidence type="ECO:0000313" key="2">
    <source>
        <dbReference type="EMBL" id="TEB28366.1"/>
    </source>
</evidence>
<dbReference type="OrthoDB" id="2672673at2759"/>
<evidence type="ECO:0000259" key="1">
    <source>
        <dbReference type="Pfam" id="PF12770"/>
    </source>
</evidence>
<feature type="domain" description="CHAT" evidence="1">
    <location>
        <begin position="37"/>
        <end position="125"/>
    </location>
</feature>
<dbReference type="EMBL" id="QPFP01000033">
    <property type="protein sequence ID" value="TEB28366.1"/>
    <property type="molecule type" value="Genomic_DNA"/>
</dbReference>